<proteinExistence type="predicted"/>
<dbReference type="EMBL" id="GBXM01098927">
    <property type="protein sequence ID" value="JAH09650.1"/>
    <property type="molecule type" value="Transcribed_RNA"/>
</dbReference>
<sequence length="33" mass="3387">MSQSICLSIYLSLSLSHSRGAAVMGDASDLDTG</sequence>
<reference evidence="1" key="2">
    <citation type="journal article" date="2015" name="Fish Shellfish Immunol.">
        <title>Early steps in the European eel (Anguilla anguilla)-Vibrio vulnificus interaction in the gills: Role of the RtxA13 toxin.</title>
        <authorList>
            <person name="Callol A."/>
            <person name="Pajuelo D."/>
            <person name="Ebbesson L."/>
            <person name="Teles M."/>
            <person name="MacKenzie S."/>
            <person name="Amaro C."/>
        </authorList>
    </citation>
    <scope>NUCLEOTIDE SEQUENCE</scope>
</reference>
<organism evidence="1">
    <name type="scientific">Anguilla anguilla</name>
    <name type="common">European freshwater eel</name>
    <name type="synonym">Muraena anguilla</name>
    <dbReference type="NCBI Taxonomy" id="7936"/>
    <lineage>
        <taxon>Eukaryota</taxon>
        <taxon>Metazoa</taxon>
        <taxon>Chordata</taxon>
        <taxon>Craniata</taxon>
        <taxon>Vertebrata</taxon>
        <taxon>Euteleostomi</taxon>
        <taxon>Actinopterygii</taxon>
        <taxon>Neopterygii</taxon>
        <taxon>Teleostei</taxon>
        <taxon>Anguilliformes</taxon>
        <taxon>Anguillidae</taxon>
        <taxon>Anguilla</taxon>
    </lineage>
</organism>
<dbReference type="AlphaFoldDB" id="A0A0E9PZY9"/>
<accession>A0A0E9PZY9</accession>
<name>A0A0E9PZY9_ANGAN</name>
<evidence type="ECO:0000313" key="1">
    <source>
        <dbReference type="EMBL" id="JAH09650.1"/>
    </source>
</evidence>
<reference evidence="1" key="1">
    <citation type="submission" date="2014-11" db="EMBL/GenBank/DDBJ databases">
        <authorList>
            <person name="Amaro Gonzalez C."/>
        </authorList>
    </citation>
    <scope>NUCLEOTIDE SEQUENCE</scope>
</reference>
<protein>
    <submittedName>
        <fullName evidence="1">Uncharacterized protein</fullName>
    </submittedName>
</protein>